<name>A0A085BFK2_9FLAO</name>
<proteinExistence type="predicted"/>
<dbReference type="Gene3D" id="3.40.630.30">
    <property type="match status" value="1"/>
</dbReference>
<reference evidence="1 2" key="1">
    <citation type="submission" date="2014-07" db="EMBL/GenBank/DDBJ databases">
        <title>Epilithonimonas lactis LMG 22401 Genome.</title>
        <authorList>
            <person name="Pipes S.E."/>
            <person name="Stropko S.J."/>
        </authorList>
    </citation>
    <scope>NUCLEOTIDE SEQUENCE [LARGE SCALE GENOMIC DNA]</scope>
    <source>
        <strain evidence="1 2">LMG 24401</strain>
    </source>
</reference>
<evidence type="ECO:0000313" key="2">
    <source>
        <dbReference type="Proteomes" id="UP000028623"/>
    </source>
</evidence>
<dbReference type="SUPFAM" id="SSF55729">
    <property type="entry name" value="Acyl-CoA N-acyltransferases (Nat)"/>
    <property type="match status" value="1"/>
</dbReference>
<dbReference type="eggNOG" id="ENOG5033BZM">
    <property type="taxonomic scope" value="Bacteria"/>
</dbReference>
<dbReference type="RefSeq" id="WP_034977049.1">
    <property type="nucleotide sequence ID" value="NZ_FOFI01000001.1"/>
</dbReference>
<dbReference type="InterPro" id="IPR016181">
    <property type="entry name" value="Acyl_CoA_acyltransferase"/>
</dbReference>
<organism evidence="1 2">
    <name type="scientific">Epilithonimonas lactis</name>
    <dbReference type="NCBI Taxonomy" id="421072"/>
    <lineage>
        <taxon>Bacteria</taxon>
        <taxon>Pseudomonadati</taxon>
        <taxon>Bacteroidota</taxon>
        <taxon>Flavobacteriia</taxon>
        <taxon>Flavobacteriales</taxon>
        <taxon>Weeksellaceae</taxon>
        <taxon>Chryseobacterium group</taxon>
        <taxon>Epilithonimonas</taxon>
    </lineage>
</organism>
<protein>
    <recommendedName>
        <fullName evidence="3">GNAT family N-acetyltransferase</fullName>
    </recommendedName>
</protein>
<evidence type="ECO:0008006" key="3">
    <source>
        <dbReference type="Google" id="ProtNLM"/>
    </source>
</evidence>
<dbReference type="OrthoDB" id="1438067at2"/>
<comment type="caution">
    <text evidence="1">The sequence shown here is derived from an EMBL/GenBank/DDBJ whole genome shotgun (WGS) entry which is preliminary data.</text>
</comment>
<dbReference type="AlphaFoldDB" id="A0A085BFK2"/>
<dbReference type="Proteomes" id="UP000028623">
    <property type="component" value="Unassembled WGS sequence"/>
</dbReference>
<evidence type="ECO:0000313" key="1">
    <source>
        <dbReference type="EMBL" id="KFC21247.1"/>
    </source>
</evidence>
<keyword evidence="2" id="KW-1185">Reference proteome</keyword>
<dbReference type="EMBL" id="JPLY01000004">
    <property type="protein sequence ID" value="KFC21247.1"/>
    <property type="molecule type" value="Genomic_DNA"/>
</dbReference>
<accession>A0A085BFK2</accession>
<dbReference type="STRING" id="421072.SAMN04488097_0639"/>
<gene>
    <name evidence="1" type="ORF">IO89_13685</name>
</gene>
<sequence>MKFTTTLIKHSDISEEQLTEICKLKAIRWDYTLDQHKKWMIENIQANDFHILINDGEKPIAYTNLVDITAIINDENVQVRGIGNVCTSETGKGFGNVLMKEVNTVLTQNQWKGILLCKDHLVLYYEKFGWKLIDKHSVQAEKYNEINFMIYDFPQVVVSLTYNDRNF</sequence>